<evidence type="ECO:0000313" key="4">
    <source>
        <dbReference type="Proteomes" id="UP000319578"/>
    </source>
</evidence>
<evidence type="ECO:0000313" key="2">
    <source>
        <dbReference type="EMBL" id="KNB71393.1"/>
    </source>
</evidence>
<dbReference type="Proteomes" id="UP000319578">
    <property type="component" value="Unassembled WGS sequence"/>
</dbReference>
<dbReference type="InterPro" id="IPR025013">
    <property type="entry name" value="DUF3907"/>
</dbReference>
<dbReference type="RefSeq" id="WP_049740429.1">
    <property type="nucleotide sequence ID" value="NZ_BJON01000002.1"/>
</dbReference>
<dbReference type="STRING" id="54915.ADS79_21580"/>
<dbReference type="AlphaFoldDB" id="A0A0K9YRP7"/>
<name>A0A0K9YRP7_9BACL</name>
<accession>A0A0K9YRP7</accession>
<gene>
    <name evidence="2" type="ORF">ADS79_21580</name>
    <name evidence="1" type="ORF">BRE01_00240</name>
</gene>
<protein>
    <recommendedName>
        <fullName evidence="5">DUF3907 domain-containing protein</fullName>
    </recommendedName>
</protein>
<dbReference type="PATRIC" id="fig|54915.3.peg.3450"/>
<reference evidence="3" key="1">
    <citation type="submission" date="2015-07" db="EMBL/GenBank/DDBJ databases">
        <title>Genome sequencing project for genomic taxonomy and phylogenomics of Bacillus-like bacteria.</title>
        <authorList>
            <person name="Liu B."/>
            <person name="Wang J."/>
            <person name="Zhu Y."/>
            <person name="Liu G."/>
            <person name="Chen Q."/>
            <person name="Chen Z."/>
            <person name="Lan J."/>
            <person name="Che J."/>
            <person name="Ge C."/>
            <person name="Shi H."/>
            <person name="Pan Z."/>
            <person name="Liu X."/>
        </authorList>
    </citation>
    <scope>NUCLEOTIDE SEQUENCE [LARGE SCALE GENOMIC DNA]</scope>
    <source>
        <strain evidence="3">DSM 9887</strain>
    </source>
</reference>
<organism evidence="2 3">
    <name type="scientific">Brevibacillus reuszeri</name>
    <dbReference type="NCBI Taxonomy" id="54915"/>
    <lineage>
        <taxon>Bacteria</taxon>
        <taxon>Bacillati</taxon>
        <taxon>Bacillota</taxon>
        <taxon>Bacilli</taxon>
        <taxon>Bacillales</taxon>
        <taxon>Paenibacillaceae</taxon>
        <taxon>Brevibacillus</taxon>
    </lineage>
</organism>
<proteinExistence type="predicted"/>
<dbReference type="Proteomes" id="UP000036834">
    <property type="component" value="Unassembled WGS sequence"/>
</dbReference>
<reference evidence="2" key="2">
    <citation type="submission" date="2015-07" db="EMBL/GenBank/DDBJ databases">
        <title>MeaNS - Measles Nucleotide Surveillance Program.</title>
        <authorList>
            <person name="Tran T."/>
            <person name="Druce J."/>
        </authorList>
    </citation>
    <scope>NUCLEOTIDE SEQUENCE</scope>
    <source>
        <strain evidence="2">DSM 9887</strain>
    </source>
</reference>
<comment type="caution">
    <text evidence="2">The sequence shown here is derived from an EMBL/GenBank/DDBJ whole genome shotgun (WGS) entry which is preliminary data.</text>
</comment>
<sequence length="170" mass="20370">MSATHLKQLCEETYTKLKRVSMEVERYLNQVTLSGLVSASGDPEEFESYYRNYLSDLRHLLVYCENAYERLGVSLRRARFNEEFAEEVLYQVYHTCINNFYYPKGEVYDEDGRYSYTGQDAIIFRKQVTPELQQLTLSLSRMFEQMRDDLQYYETDYITKKRMQNERAQA</sequence>
<keyword evidence="4" id="KW-1185">Reference proteome</keyword>
<dbReference type="EMBL" id="LGIQ01000009">
    <property type="protein sequence ID" value="KNB71393.1"/>
    <property type="molecule type" value="Genomic_DNA"/>
</dbReference>
<reference evidence="1 4" key="3">
    <citation type="submission" date="2019-06" db="EMBL/GenBank/DDBJ databases">
        <title>Whole genome shotgun sequence of Brevibacillus reuszeri NBRC 15719.</title>
        <authorList>
            <person name="Hosoyama A."/>
            <person name="Uohara A."/>
            <person name="Ohji S."/>
            <person name="Ichikawa N."/>
        </authorList>
    </citation>
    <scope>NUCLEOTIDE SEQUENCE [LARGE SCALE GENOMIC DNA]</scope>
    <source>
        <strain evidence="1 4">NBRC 15719</strain>
    </source>
</reference>
<evidence type="ECO:0000313" key="1">
    <source>
        <dbReference type="EMBL" id="GED66322.1"/>
    </source>
</evidence>
<evidence type="ECO:0008006" key="5">
    <source>
        <dbReference type="Google" id="ProtNLM"/>
    </source>
</evidence>
<dbReference type="Pfam" id="PF13047">
    <property type="entry name" value="DUF3907"/>
    <property type="match status" value="1"/>
</dbReference>
<evidence type="ECO:0000313" key="3">
    <source>
        <dbReference type="Proteomes" id="UP000036834"/>
    </source>
</evidence>
<dbReference type="EMBL" id="BJON01000002">
    <property type="protein sequence ID" value="GED66322.1"/>
    <property type="molecule type" value="Genomic_DNA"/>
</dbReference>
<dbReference type="OrthoDB" id="2691359at2"/>